<dbReference type="EMBL" id="FSRL01000001">
    <property type="protein sequence ID" value="SIN77595.1"/>
    <property type="molecule type" value="Genomic_DNA"/>
</dbReference>
<dbReference type="Proteomes" id="UP000184932">
    <property type="component" value="Unassembled WGS sequence"/>
</dbReference>
<evidence type="ECO:0000313" key="2">
    <source>
        <dbReference type="EMBL" id="SIN77595.1"/>
    </source>
</evidence>
<dbReference type="GO" id="GO:0016491">
    <property type="term" value="F:oxidoreductase activity"/>
    <property type="evidence" value="ECO:0007669"/>
    <property type="project" value="InterPro"/>
</dbReference>
<dbReference type="AlphaFoldDB" id="A0A1N6E3G2"/>
<feature type="domain" description="Amine oxidase" evidence="1">
    <location>
        <begin position="20"/>
        <end position="291"/>
    </location>
</feature>
<name>A0A1N6E3G2_9RHOB</name>
<reference evidence="3" key="1">
    <citation type="submission" date="2016-11" db="EMBL/GenBank/DDBJ databases">
        <authorList>
            <person name="Varghese N."/>
            <person name="Submissions S."/>
        </authorList>
    </citation>
    <scope>NUCLEOTIDE SEQUENCE [LARGE SCALE GENOMIC DNA]</scope>
    <source>
        <strain evidence="3">DSM 29440</strain>
    </source>
</reference>
<dbReference type="Pfam" id="PF01593">
    <property type="entry name" value="Amino_oxidase"/>
    <property type="match status" value="1"/>
</dbReference>
<dbReference type="PANTHER" id="PTHR42923:SF17">
    <property type="entry name" value="AMINE OXIDASE DOMAIN-CONTAINING PROTEIN"/>
    <property type="match status" value="1"/>
</dbReference>
<dbReference type="Gene3D" id="3.30.70.1990">
    <property type="match status" value="1"/>
</dbReference>
<accession>A0A1N6E3G2</accession>
<protein>
    <submittedName>
        <fullName evidence="2">Predicted NAD/FAD-binding protein</fullName>
    </submittedName>
</protein>
<dbReference type="RefSeq" id="WP_074254496.1">
    <property type="nucleotide sequence ID" value="NZ_FSRL01000001.1"/>
</dbReference>
<dbReference type="Gene3D" id="1.10.405.20">
    <property type="match status" value="1"/>
</dbReference>
<evidence type="ECO:0000259" key="1">
    <source>
        <dbReference type="Pfam" id="PF01593"/>
    </source>
</evidence>
<dbReference type="InterPro" id="IPR036188">
    <property type="entry name" value="FAD/NAD-bd_sf"/>
</dbReference>
<sequence>MSLDAPPSRPQRVAIIGGGISGLAAAHLLAPQHSVTVFEAAPRLGGHARTVTAGLRGDQPVDTGFIVFNYANYPHLTRLFQELDVPVTKSDMSFGASIDGGRIEYALRNLSALTAQKRNLARPGFYRMVRDILRFNARAEALAQDEAATIGQLMDEMRLGSWFKQYYLVPLCGAIWSTPPDRIREFPARAVLQFFRNHALLSRGGQHQWWTVEGGSIEYVRRLEHSLRGRGVALRTGTPVASVTRDASGITLHGTGDEAPFDQVILACHADQALRLLARPTPAEQAALSAVRFQDNRMVLHRDEAQMPRRRATWSSWVYTADTTRPAPAIGVTYWMNRLQNIPKTDPLFVTLNPAREVPEALTYDETTFRHPVFDAAALKAQEQLRKMQGANNTWFAGAWTRHGFHEDGFASAVRIARQMELQPA</sequence>
<dbReference type="InterPro" id="IPR002937">
    <property type="entry name" value="Amino_oxidase"/>
</dbReference>
<dbReference type="SUPFAM" id="SSF51905">
    <property type="entry name" value="FAD/NAD(P)-binding domain"/>
    <property type="match status" value="1"/>
</dbReference>
<dbReference type="STRING" id="1217970.SAMN05444002_0297"/>
<keyword evidence="3" id="KW-1185">Reference proteome</keyword>
<gene>
    <name evidence="2" type="ORF">SAMN05444002_0297</name>
</gene>
<dbReference type="PANTHER" id="PTHR42923">
    <property type="entry name" value="PROTOPORPHYRINOGEN OXIDASE"/>
    <property type="match status" value="1"/>
</dbReference>
<dbReference type="Gene3D" id="3.50.50.60">
    <property type="entry name" value="FAD/NAD(P)-binding domain"/>
    <property type="match status" value="1"/>
</dbReference>
<evidence type="ECO:0000313" key="3">
    <source>
        <dbReference type="Proteomes" id="UP000184932"/>
    </source>
</evidence>
<organism evidence="2 3">
    <name type="scientific">Vannielia litorea</name>
    <dbReference type="NCBI Taxonomy" id="1217970"/>
    <lineage>
        <taxon>Bacteria</taxon>
        <taxon>Pseudomonadati</taxon>
        <taxon>Pseudomonadota</taxon>
        <taxon>Alphaproteobacteria</taxon>
        <taxon>Rhodobacterales</taxon>
        <taxon>Paracoccaceae</taxon>
        <taxon>Vannielia</taxon>
    </lineage>
</organism>
<proteinExistence type="predicted"/>
<dbReference type="InterPro" id="IPR050464">
    <property type="entry name" value="Zeta_carotene_desat/Oxidored"/>
</dbReference>
<dbReference type="OrthoDB" id="20837at2"/>